<sequence>MAQTGLQFTLEGAGAPAGELVVVDFTHTEQLQDASSYQHPLHTRPRHLNL</sequence>
<organism evidence="1 2">
    <name type="scientific">Aidingimonas halophila</name>
    <dbReference type="NCBI Taxonomy" id="574349"/>
    <lineage>
        <taxon>Bacteria</taxon>
        <taxon>Pseudomonadati</taxon>
        <taxon>Pseudomonadota</taxon>
        <taxon>Gammaproteobacteria</taxon>
        <taxon>Oceanospirillales</taxon>
        <taxon>Halomonadaceae</taxon>
        <taxon>Aidingimonas</taxon>
    </lineage>
</organism>
<evidence type="ECO:0000313" key="2">
    <source>
        <dbReference type="Proteomes" id="UP000198500"/>
    </source>
</evidence>
<name>A0A1H3EFF4_9GAMM</name>
<protein>
    <submittedName>
        <fullName evidence="1">Uncharacterized protein</fullName>
    </submittedName>
</protein>
<reference evidence="1 2" key="1">
    <citation type="submission" date="2016-10" db="EMBL/GenBank/DDBJ databases">
        <authorList>
            <person name="de Groot N.N."/>
        </authorList>
    </citation>
    <scope>NUCLEOTIDE SEQUENCE [LARGE SCALE GENOMIC DNA]</scope>
    <source>
        <strain evidence="1 2">DSM 19219</strain>
    </source>
</reference>
<accession>A0A1H3EFF4</accession>
<dbReference type="RefSeq" id="WP_175529852.1">
    <property type="nucleotide sequence ID" value="NZ_BMXH01000008.1"/>
</dbReference>
<dbReference type="Proteomes" id="UP000198500">
    <property type="component" value="Unassembled WGS sequence"/>
</dbReference>
<dbReference type="AlphaFoldDB" id="A0A1H3EFF4"/>
<dbReference type="EMBL" id="FNNI01000007">
    <property type="protein sequence ID" value="SDX77473.1"/>
    <property type="molecule type" value="Genomic_DNA"/>
</dbReference>
<dbReference type="STRING" id="574349.SAMN05443545_107112"/>
<evidence type="ECO:0000313" key="1">
    <source>
        <dbReference type="EMBL" id="SDX77473.1"/>
    </source>
</evidence>
<gene>
    <name evidence="1" type="ORF">SAMN05443545_107112</name>
</gene>
<keyword evidence="2" id="KW-1185">Reference proteome</keyword>
<proteinExistence type="predicted"/>